<keyword evidence="1" id="KW-1133">Transmembrane helix</keyword>
<feature type="transmembrane region" description="Helical" evidence="1">
    <location>
        <begin position="108"/>
        <end position="126"/>
    </location>
</feature>
<comment type="caution">
    <text evidence="2">The sequence shown here is derived from an EMBL/GenBank/DDBJ whole genome shotgun (WGS) entry which is preliminary data.</text>
</comment>
<keyword evidence="3" id="KW-1185">Reference proteome</keyword>
<feature type="transmembrane region" description="Helical" evidence="1">
    <location>
        <begin position="45"/>
        <end position="64"/>
    </location>
</feature>
<feature type="transmembrane region" description="Helical" evidence="1">
    <location>
        <begin position="7"/>
        <end position="25"/>
    </location>
</feature>
<evidence type="ECO:0000313" key="3">
    <source>
        <dbReference type="Proteomes" id="UP000658690"/>
    </source>
</evidence>
<evidence type="ECO:0000313" key="2">
    <source>
        <dbReference type="EMBL" id="NOU86483.1"/>
    </source>
</evidence>
<evidence type="ECO:0000256" key="1">
    <source>
        <dbReference type="SAM" id="Phobius"/>
    </source>
</evidence>
<keyword evidence="1" id="KW-0812">Transmembrane</keyword>
<reference evidence="2 3" key="1">
    <citation type="submission" date="2019-10" db="EMBL/GenBank/DDBJ databases">
        <title>Description of Paenibacillus choica sp. nov.</title>
        <authorList>
            <person name="Carlier A."/>
            <person name="Qi S."/>
        </authorList>
    </citation>
    <scope>NUCLEOTIDE SEQUENCE [LARGE SCALE GENOMIC DNA]</scope>
    <source>
        <strain evidence="2 3">LMG 31460</strain>
    </source>
</reference>
<dbReference type="RefSeq" id="WP_171689761.1">
    <property type="nucleotide sequence ID" value="NZ_WHOC01000066.1"/>
</dbReference>
<accession>A0ABX1Z3H9</accession>
<feature type="transmembrane region" description="Helical" evidence="1">
    <location>
        <begin position="71"/>
        <end position="88"/>
    </location>
</feature>
<name>A0ABX1Z3H9_9BACL</name>
<organism evidence="2 3">
    <name type="scientific">Paenibacillus germinis</name>
    <dbReference type="NCBI Taxonomy" id="2654979"/>
    <lineage>
        <taxon>Bacteria</taxon>
        <taxon>Bacillati</taxon>
        <taxon>Bacillota</taxon>
        <taxon>Bacilli</taxon>
        <taxon>Bacillales</taxon>
        <taxon>Paenibacillaceae</taxon>
        <taxon>Paenibacillus</taxon>
    </lineage>
</organism>
<sequence length="159" mass="18983">MMKKKSIYRYMPVCIFSALLVTIVYEIGYTYKLWILKDAIVPWGYVTNTAFAYGVFLVGTMWVFHFTFGRFWLYVVANLLLDAFYAFVFHRIEEKLGIADLISVKHYHIFLIMVGLSFILYPYQLWQVKVWKIMVHKDRDDITVRINTPTWLTKKEKAK</sequence>
<gene>
    <name evidence="2" type="ORF">GC102_11970</name>
</gene>
<protein>
    <submittedName>
        <fullName evidence="2">Uncharacterized protein</fullName>
    </submittedName>
</protein>
<keyword evidence="1" id="KW-0472">Membrane</keyword>
<dbReference type="Proteomes" id="UP000658690">
    <property type="component" value="Unassembled WGS sequence"/>
</dbReference>
<dbReference type="EMBL" id="WHOC01000066">
    <property type="protein sequence ID" value="NOU86483.1"/>
    <property type="molecule type" value="Genomic_DNA"/>
</dbReference>
<proteinExistence type="predicted"/>